<feature type="domain" description="Helicase ATP-binding" evidence="9">
    <location>
        <begin position="227"/>
        <end position="399"/>
    </location>
</feature>
<dbReference type="AlphaFoldDB" id="A0A9W8G901"/>
<accession>A0A9W8G901</accession>
<dbReference type="Proteomes" id="UP001151518">
    <property type="component" value="Unassembled WGS sequence"/>
</dbReference>
<feature type="compositionally biased region" description="Basic and acidic residues" evidence="8">
    <location>
        <begin position="13"/>
        <end position="40"/>
    </location>
</feature>
<dbReference type="OrthoDB" id="10261904at2759"/>
<dbReference type="Pfam" id="PF00270">
    <property type="entry name" value="DEAD"/>
    <property type="match status" value="1"/>
</dbReference>
<evidence type="ECO:0000259" key="9">
    <source>
        <dbReference type="PROSITE" id="PS51192"/>
    </source>
</evidence>
<keyword evidence="3 7" id="KW-0347">Helicase</keyword>
<feature type="domain" description="DEAD-box RNA helicase Q" evidence="11">
    <location>
        <begin position="196"/>
        <end position="224"/>
    </location>
</feature>
<evidence type="ECO:0000256" key="8">
    <source>
        <dbReference type="SAM" id="MobiDB-lite"/>
    </source>
</evidence>
<gene>
    <name evidence="12" type="primary">DBP8</name>
    <name evidence="12" type="ORF">GGI25_003022</name>
</gene>
<dbReference type="InterPro" id="IPR011545">
    <property type="entry name" value="DEAD/DEAH_box_helicase_dom"/>
</dbReference>
<comment type="similarity">
    <text evidence="7">Belongs to the DEAD box helicase family.</text>
</comment>
<dbReference type="SMART" id="SM00490">
    <property type="entry name" value="HELICc"/>
    <property type="match status" value="1"/>
</dbReference>
<evidence type="ECO:0000256" key="6">
    <source>
        <dbReference type="PROSITE-ProRule" id="PRU00552"/>
    </source>
</evidence>
<comment type="caution">
    <text evidence="12">The sequence shown here is derived from an EMBL/GenBank/DDBJ whole genome shotgun (WGS) entry which is preliminary data.</text>
</comment>
<evidence type="ECO:0000259" key="11">
    <source>
        <dbReference type="PROSITE" id="PS51195"/>
    </source>
</evidence>
<dbReference type="GO" id="GO:0005829">
    <property type="term" value="C:cytosol"/>
    <property type="evidence" value="ECO:0007669"/>
    <property type="project" value="TreeGrafter"/>
</dbReference>
<feature type="region of interest" description="Disordered" evidence="8">
    <location>
        <begin position="155"/>
        <end position="175"/>
    </location>
</feature>
<feature type="domain" description="Helicase C-terminal" evidence="10">
    <location>
        <begin position="436"/>
        <end position="591"/>
    </location>
</feature>
<dbReference type="SMART" id="SM00487">
    <property type="entry name" value="DEXDc"/>
    <property type="match status" value="1"/>
</dbReference>
<dbReference type="PANTHER" id="PTHR47959:SF24">
    <property type="entry name" value="ATP-DEPENDENT RNA HELICASE"/>
    <property type="match status" value="1"/>
</dbReference>
<evidence type="ECO:0000313" key="12">
    <source>
        <dbReference type="EMBL" id="KAJ2677632.1"/>
    </source>
</evidence>
<dbReference type="PROSITE" id="PS51192">
    <property type="entry name" value="HELICASE_ATP_BIND_1"/>
    <property type="match status" value="1"/>
</dbReference>
<dbReference type="InterPro" id="IPR027417">
    <property type="entry name" value="P-loop_NTPase"/>
</dbReference>
<dbReference type="InterPro" id="IPR000629">
    <property type="entry name" value="RNA-helicase_DEAD-box_CS"/>
</dbReference>
<dbReference type="SUPFAM" id="SSF52540">
    <property type="entry name" value="P-loop containing nucleoside triphosphate hydrolases"/>
    <property type="match status" value="1"/>
</dbReference>
<evidence type="ECO:0000259" key="10">
    <source>
        <dbReference type="PROSITE" id="PS51194"/>
    </source>
</evidence>
<dbReference type="PROSITE" id="PS51195">
    <property type="entry name" value="Q_MOTIF"/>
    <property type="match status" value="1"/>
</dbReference>
<dbReference type="GO" id="GO:0005524">
    <property type="term" value="F:ATP binding"/>
    <property type="evidence" value="ECO:0007669"/>
    <property type="project" value="UniProtKB-KW"/>
</dbReference>
<proteinExistence type="inferred from homology"/>
<dbReference type="CDD" id="cd18787">
    <property type="entry name" value="SF2_C_DEAD"/>
    <property type="match status" value="1"/>
</dbReference>
<dbReference type="GO" id="GO:0016787">
    <property type="term" value="F:hydrolase activity"/>
    <property type="evidence" value="ECO:0007669"/>
    <property type="project" value="UniProtKB-KW"/>
</dbReference>
<dbReference type="Pfam" id="PF00271">
    <property type="entry name" value="Helicase_C"/>
    <property type="match status" value="1"/>
</dbReference>
<dbReference type="GO" id="GO:0003723">
    <property type="term" value="F:RNA binding"/>
    <property type="evidence" value="ECO:0007669"/>
    <property type="project" value="UniProtKB-KW"/>
</dbReference>
<dbReference type="InterPro" id="IPR001650">
    <property type="entry name" value="Helicase_C-like"/>
</dbReference>
<evidence type="ECO:0000256" key="4">
    <source>
        <dbReference type="ARBA" id="ARBA00022840"/>
    </source>
</evidence>
<evidence type="ECO:0000256" key="2">
    <source>
        <dbReference type="ARBA" id="ARBA00022801"/>
    </source>
</evidence>
<dbReference type="PROSITE" id="PS51194">
    <property type="entry name" value="HELICASE_CTER"/>
    <property type="match status" value="1"/>
</dbReference>
<dbReference type="Gene3D" id="3.40.50.300">
    <property type="entry name" value="P-loop containing nucleotide triphosphate hydrolases"/>
    <property type="match status" value="2"/>
</dbReference>
<evidence type="ECO:0000256" key="1">
    <source>
        <dbReference type="ARBA" id="ARBA00022741"/>
    </source>
</evidence>
<keyword evidence="1 7" id="KW-0547">Nucleotide-binding</keyword>
<keyword evidence="5" id="KW-0694">RNA-binding</keyword>
<dbReference type="PANTHER" id="PTHR47959">
    <property type="entry name" value="ATP-DEPENDENT RNA HELICASE RHLE-RELATED"/>
    <property type="match status" value="1"/>
</dbReference>
<keyword evidence="4 7" id="KW-0067">ATP-binding</keyword>
<dbReference type="InterPro" id="IPR050079">
    <property type="entry name" value="DEAD_box_RNA_helicase"/>
</dbReference>
<evidence type="ECO:0000256" key="5">
    <source>
        <dbReference type="ARBA" id="ARBA00022884"/>
    </source>
</evidence>
<dbReference type="EC" id="3.6.4.13" evidence="12"/>
<name>A0A9W8G901_9FUNG</name>
<dbReference type="InterPro" id="IPR014014">
    <property type="entry name" value="RNA_helicase_DEAD_Q_motif"/>
</dbReference>
<keyword evidence="2 7" id="KW-0378">Hydrolase</keyword>
<dbReference type="InterPro" id="IPR014001">
    <property type="entry name" value="Helicase_ATP-bd"/>
</dbReference>
<dbReference type="GO" id="GO:0003724">
    <property type="term" value="F:RNA helicase activity"/>
    <property type="evidence" value="ECO:0007669"/>
    <property type="project" value="UniProtKB-EC"/>
</dbReference>
<dbReference type="EMBL" id="JANBTW010000030">
    <property type="protein sequence ID" value="KAJ2677632.1"/>
    <property type="molecule type" value="Genomic_DNA"/>
</dbReference>
<dbReference type="PROSITE" id="PS00039">
    <property type="entry name" value="DEAD_ATP_HELICASE"/>
    <property type="match status" value="1"/>
</dbReference>
<protein>
    <submittedName>
        <fullName evidence="12">RNA helicase</fullName>
        <ecNumber evidence="12">3.6.4.13</ecNumber>
    </submittedName>
</protein>
<evidence type="ECO:0000256" key="3">
    <source>
        <dbReference type="ARBA" id="ARBA00022806"/>
    </source>
</evidence>
<feature type="region of interest" description="Disordered" evidence="8">
    <location>
        <begin position="1"/>
        <end position="43"/>
    </location>
</feature>
<evidence type="ECO:0000313" key="13">
    <source>
        <dbReference type="Proteomes" id="UP001151518"/>
    </source>
</evidence>
<evidence type="ECO:0000256" key="7">
    <source>
        <dbReference type="RuleBase" id="RU000492"/>
    </source>
</evidence>
<sequence>MRMRTLMDIDPPESTHREKLLEAHSKPGNEPRKKQTEAKARGPYRRYTPQQIKRLFDLVIEEGRSVKEAVLMTGINFRTAQNYVKTYRDDEQKRLPGIERKPRKVCPGKLNETHTRFRTQLVNQNPTVVAAPKLAKQKMPEKTQEKLAAAAAAAAAVDHEKREDNEATESDAEGDKIVVVTEDQANQHEYPVPPMCTFQELGLDRWLVESLSAMAISQPTEIQRACIKAILTGRDVIGGAQTGSGKTATFALPILQKLSEDPFGVFAVVLTPTRELAYQIAEQFEVLGKGVNIKVTVAIGGVDMVSQALELSRRPHIVVATPGRLADHIESSANAVHFQRVKYLVLDEADRLLTDTFAPDLGVIMGSIPKTRQTLLFTATTTPSILKLGNRPQPPFIHICRSNAATVSSLVQNYMFVPSHVKEAYLVHLLMSNVKGLEKRDNWLAADSETEETVGRDKSIIIFVGQCKTAESLRVMLFELGFRVTALHSKMPQRERLNSLGKFRAEAVRILIATDVGSRGLDIPQVELVVNMHVPRDPDEYIHRVGRTARAGRGGRAITIMSERDIKLIHNIEARIGRKLEEFAVSERKVLEGMGRVLAAKRAAASHLLDIDFGARDRIRLKKRGIDPDAHRERGSSKKARIE</sequence>
<organism evidence="12 13">
    <name type="scientific">Coemansia spiralis</name>
    <dbReference type="NCBI Taxonomy" id="417178"/>
    <lineage>
        <taxon>Eukaryota</taxon>
        <taxon>Fungi</taxon>
        <taxon>Fungi incertae sedis</taxon>
        <taxon>Zoopagomycota</taxon>
        <taxon>Kickxellomycotina</taxon>
        <taxon>Kickxellomycetes</taxon>
        <taxon>Kickxellales</taxon>
        <taxon>Kickxellaceae</taxon>
        <taxon>Coemansia</taxon>
    </lineage>
</organism>
<reference evidence="12" key="1">
    <citation type="submission" date="2022-07" db="EMBL/GenBank/DDBJ databases">
        <title>Phylogenomic reconstructions and comparative analyses of Kickxellomycotina fungi.</title>
        <authorList>
            <person name="Reynolds N.K."/>
            <person name="Stajich J.E."/>
            <person name="Barry K."/>
            <person name="Grigoriev I.V."/>
            <person name="Crous P."/>
            <person name="Smith M.E."/>
        </authorList>
    </citation>
    <scope>NUCLEOTIDE SEQUENCE</scope>
    <source>
        <strain evidence="12">NRRL 3115</strain>
    </source>
</reference>
<feature type="short sequence motif" description="Q motif" evidence="6">
    <location>
        <begin position="196"/>
        <end position="224"/>
    </location>
</feature>
<dbReference type="CDD" id="cd17955">
    <property type="entry name" value="DEADc_DDX49"/>
    <property type="match status" value="1"/>
</dbReference>